<sequence>GNVDSGDSSYGNIPKGGNSKQIGFVQSTVLGSSGGNVDSGDGSCENITEEGTPKQIGSVHSTVLGSTGGNVDCGHSYCRNIPEEGNPKQISSVYSPVLGSAGGNRDKEDDTGENIAKEENLKQNSSVNFEMLKTTGGNSDIEDDVGENIAKLDIPKEINPASFQILQGIGENSDCEDNVGENNVNPENTIQMSVAPSLNNINELSHIESAVSPSNLSNLSENSFQMYKPDCYKDINIDKTNFIKDNNFVHANQGSYLDQEKRKAYEKRLLGNKVKNTELKNTKNCPSITSFNEFKSYSKPKKSLSQPFTFKSNSNETILKTNKDNLPLESRFSENSLNSDFCGALTTRVLKLIDTPFNCKHRQFKLIEKDSVPDFKVDIERKQNYLVVKNKHNNADEVFQAPNDAGNNENSTIDQNNLEPRSISYRCGLTLFQEPILEELESEISLRKANDIYEQSEKGDNVKIKDCDEIENGAVVQQKNYEVLQPTKFVETMSDQESNNNEITFDCVSITNPRVTTVYTQTDWSLVGITIKHFQSVATKQVSNESLKVSVSTQTEDGVGQTELSAEGTDIMPSTCVEVSLQVNGEGNACVATDESVVNSLLLEESSEQIISKDENSFAVKETLSGMTIFNVDTVINDNTITMRNIETYNDAQVISFPKVSDKARPVVENYSKGFTDYFFENCDSRYKDKEDLAIRRFNKVHNCTVPCFHPVLEETVVFNTYASASHYQTSTSKILSDKSSALSQVSHFSPYNKLRNKYPSRHVLSKVMSLAENNIKNVSICKALNGAQLIEQTSMPNNNRIFLENEGSDNKLYSKDSEMKPYQPDHQINDNDCMGKKPESGLKYNTICTFKKVACLKDSAEPKSLSPSKYKESESSSIGLHYRDARNMPNLECSYVGKNQSSSSPLTLGSF</sequence>
<organism evidence="2">
    <name type="scientific">Graphocephala atropunctata</name>
    <dbReference type="NCBI Taxonomy" id="36148"/>
    <lineage>
        <taxon>Eukaryota</taxon>
        <taxon>Metazoa</taxon>
        <taxon>Ecdysozoa</taxon>
        <taxon>Arthropoda</taxon>
        <taxon>Hexapoda</taxon>
        <taxon>Insecta</taxon>
        <taxon>Pterygota</taxon>
        <taxon>Neoptera</taxon>
        <taxon>Paraneoptera</taxon>
        <taxon>Hemiptera</taxon>
        <taxon>Auchenorrhyncha</taxon>
        <taxon>Membracoidea</taxon>
        <taxon>Cicadellidae</taxon>
        <taxon>Cicadellinae</taxon>
        <taxon>Cicadellini</taxon>
        <taxon>Graphocephala</taxon>
    </lineage>
</organism>
<name>A0A1B6MLC2_9HEMI</name>
<evidence type="ECO:0000256" key="1">
    <source>
        <dbReference type="SAM" id="MobiDB-lite"/>
    </source>
</evidence>
<accession>A0A1B6MLC2</accession>
<reference evidence="2" key="1">
    <citation type="submission" date="2015-11" db="EMBL/GenBank/DDBJ databases">
        <title>De novo transcriptome assembly of four potential Pierce s Disease insect vectors from Arizona vineyards.</title>
        <authorList>
            <person name="Tassone E.E."/>
        </authorList>
    </citation>
    <scope>NUCLEOTIDE SEQUENCE</scope>
</reference>
<proteinExistence type="predicted"/>
<feature type="region of interest" description="Disordered" evidence="1">
    <location>
        <begin position="31"/>
        <end position="59"/>
    </location>
</feature>
<protein>
    <submittedName>
        <fullName evidence="2">Uncharacterized protein</fullName>
    </submittedName>
</protein>
<dbReference type="AlphaFoldDB" id="A0A1B6MLC2"/>
<gene>
    <name evidence="2" type="ORF">g.25670</name>
</gene>
<feature type="region of interest" description="Disordered" evidence="1">
    <location>
        <begin position="862"/>
        <end position="883"/>
    </location>
</feature>
<evidence type="ECO:0000313" key="2">
    <source>
        <dbReference type="EMBL" id="JAT36750.1"/>
    </source>
</evidence>
<feature type="non-terminal residue" evidence="2">
    <location>
        <position position="1"/>
    </location>
</feature>
<dbReference type="EMBL" id="GEBQ01003227">
    <property type="protein sequence ID" value="JAT36750.1"/>
    <property type="molecule type" value="Transcribed_RNA"/>
</dbReference>